<keyword evidence="1" id="KW-1133">Transmembrane helix</keyword>
<dbReference type="RefSeq" id="WP_232347861.1">
    <property type="nucleotide sequence ID" value="NZ_LT976872.1"/>
</dbReference>
<dbReference type="EMBL" id="LT978514">
    <property type="protein sequence ID" value="SPC22781.1"/>
    <property type="molecule type" value="Genomic_DNA"/>
</dbReference>
<dbReference type="Pfam" id="PF20249">
    <property type="entry name" value="VasX_N"/>
    <property type="match status" value="1"/>
</dbReference>
<evidence type="ECO:0000256" key="1">
    <source>
        <dbReference type="SAM" id="Phobius"/>
    </source>
</evidence>
<dbReference type="InterPro" id="IPR046864">
    <property type="entry name" value="VasX_N"/>
</dbReference>
<dbReference type="CDD" id="cd20707">
    <property type="entry name" value="MIX_III"/>
    <property type="match status" value="1"/>
</dbReference>
<dbReference type="Proteomes" id="UP000257139">
    <property type="component" value="Chromosome CBM2594_b"/>
</dbReference>
<keyword evidence="1" id="KW-0472">Membrane</keyword>
<evidence type="ECO:0000259" key="2">
    <source>
        <dbReference type="Pfam" id="PF20249"/>
    </source>
</evidence>
<dbReference type="InterPro" id="IPR048126">
    <property type="entry name" value="Toxin_VasX"/>
</dbReference>
<evidence type="ECO:0000313" key="4">
    <source>
        <dbReference type="Proteomes" id="UP000257139"/>
    </source>
</evidence>
<dbReference type="AlphaFoldDB" id="A0A7Z7JFJ2"/>
<feature type="transmembrane region" description="Helical" evidence="1">
    <location>
        <begin position="748"/>
        <end position="766"/>
    </location>
</feature>
<proteinExistence type="predicted"/>
<evidence type="ECO:0000313" key="3">
    <source>
        <dbReference type="EMBL" id="SPC22781.1"/>
    </source>
</evidence>
<feature type="transmembrane region" description="Helical" evidence="1">
    <location>
        <begin position="778"/>
        <end position="796"/>
    </location>
</feature>
<name>A0A7Z7JFJ2_9BURK</name>
<organism evidence="3 4">
    <name type="scientific">Cupriavidus taiwanensis</name>
    <dbReference type="NCBI Taxonomy" id="164546"/>
    <lineage>
        <taxon>Bacteria</taxon>
        <taxon>Pseudomonadati</taxon>
        <taxon>Pseudomonadota</taxon>
        <taxon>Betaproteobacteria</taxon>
        <taxon>Burkholderiales</taxon>
        <taxon>Burkholderiaceae</taxon>
        <taxon>Cupriavidus</taxon>
    </lineage>
</organism>
<reference evidence="3 4" key="1">
    <citation type="submission" date="2018-01" db="EMBL/GenBank/DDBJ databases">
        <authorList>
            <person name="Clerissi C."/>
        </authorList>
    </citation>
    <scope>NUCLEOTIDE SEQUENCE [LARGE SCALE GENOMIC DNA]</scope>
    <source>
        <strain evidence="3">Cupriavidus taiwanensis STM 6021</strain>
    </source>
</reference>
<keyword evidence="1" id="KW-0812">Transmembrane</keyword>
<dbReference type="NCBIfam" id="NF041559">
    <property type="entry name" value="BTH_I2691_fam"/>
    <property type="match status" value="1"/>
</dbReference>
<feature type="transmembrane region" description="Helical" evidence="1">
    <location>
        <begin position="802"/>
        <end position="826"/>
    </location>
</feature>
<sequence length="868" mass="95489">MVMYNVDSTLECSSKPVKACNFCHHAPGLAVLPVRYAVVGPEDKNGALPLSGSFRIENAPAQLGSGVQYILRTMRPGFLYVFHEAMQMWDAYVVMKGGHLWKVIPENPGPAKVPEAFSCCVSSHHSLESLYFTIPDPAHATRVWYAYSHVAWTKAQLNDNKHKVDVRRAHMQCLDVAAWMGNLNQPHAGRATEINKRVASFAMTPEAQQQAFRHLSATPPGTINLGEIAPIGPISGSMLADRMEIVSPGKAMMLAFNDPLAITEDLGVLTNPKLHAKANNGVIWDKATDLFLDTLEKNIRANAEAQHTKEAEAAAAEAERMKTTPDGFPAYELMSVLFNGKATAERWKREDAEREATRLARKKAASDAAWKPYEDELTPGKRHQDLSPRLKALNEDVLAPIATSLAQWLMSPQLASYMQYRHDKMDLPHGYVYNESLTRCLENALDTVECRRVIQRWFNEANPENHSNLLARALLLDHKPIIDTVPDPTDQGYAAIFGILKSGLDKMDSMAKGLTLPEALAKMGLVPRLTWILADQIIPTLANSFSSASARLALYGMSLLGGVRLIAPTASVMQIRAVVLNDLSTVNPELYKQLDRTRRREDAVALGRAARRMAQTARLVWFETEDLERIPELSALKLRTANDVLGVRQVKAVLGSRFVNVGAVACILQGLALYHATQSFRAAGEFDEPERGIKLVGGLVSMAGTLAEQTGVVLEKAPTHVIVRRIMRSPPKAEWLEMGKKLAVRGRWIGFAGAAVGVGWDAYHAYDEGMKGNRTVSILYFGSAMSGGAAAVLPLATEEFLAFLVGVPSWPFLVVLLAVNIGILILDDPATLKWAKRCRFSKGPASERYTSLETESFEFVQLGLKDVK</sequence>
<feature type="domain" description="Toxin VasX N-terminal region" evidence="2">
    <location>
        <begin position="20"/>
        <end position="181"/>
    </location>
</feature>
<accession>A0A7Z7JFJ2</accession>
<gene>
    <name evidence="3" type="ORF">CBM2594_B50022</name>
</gene>
<protein>
    <recommendedName>
        <fullName evidence="2">Toxin VasX N-terminal region domain-containing protein</fullName>
    </recommendedName>
</protein>